<proteinExistence type="predicted"/>
<feature type="transmembrane region" description="Helical" evidence="1">
    <location>
        <begin position="179"/>
        <end position="202"/>
    </location>
</feature>
<protein>
    <submittedName>
        <fullName evidence="3">CAAX protease self-immunity</fullName>
    </submittedName>
</protein>
<dbReference type="EMBL" id="FNDZ01000005">
    <property type="protein sequence ID" value="SDI89395.1"/>
    <property type="molecule type" value="Genomic_DNA"/>
</dbReference>
<dbReference type="AlphaFoldDB" id="A0A1G8PAS1"/>
<keyword evidence="1" id="KW-0472">Membrane</keyword>
<organism evidence="3 4">
    <name type="scientific">Proteiniclasticum ruminis</name>
    <dbReference type="NCBI Taxonomy" id="398199"/>
    <lineage>
        <taxon>Bacteria</taxon>
        <taxon>Bacillati</taxon>
        <taxon>Bacillota</taxon>
        <taxon>Clostridia</taxon>
        <taxon>Eubacteriales</taxon>
        <taxon>Clostridiaceae</taxon>
        <taxon>Proteiniclasticum</taxon>
    </lineage>
</organism>
<evidence type="ECO:0000256" key="1">
    <source>
        <dbReference type="SAM" id="Phobius"/>
    </source>
</evidence>
<keyword evidence="1" id="KW-0812">Transmembrane</keyword>
<dbReference type="RefSeq" id="WP_051651628.1">
    <property type="nucleotide sequence ID" value="NZ_FNDZ01000005.1"/>
</dbReference>
<evidence type="ECO:0000313" key="4">
    <source>
        <dbReference type="Proteomes" id="UP000183255"/>
    </source>
</evidence>
<name>A0A1G8PAS1_9CLOT</name>
<feature type="transmembrane region" description="Helical" evidence="1">
    <location>
        <begin position="124"/>
        <end position="143"/>
    </location>
</feature>
<dbReference type="GO" id="GO:0080120">
    <property type="term" value="P:CAAX-box protein maturation"/>
    <property type="evidence" value="ECO:0007669"/>
    <property type="project" value="UniProtKB-ARBA"/>
</dbReference>
<feature type="domain" description="CAAX prenyl protease 2/Lysostaphin resistance protein A-like" evidence="2">
    <location>
        <begin position="123"/>
        <end position="221"/>
    </location>
</feature>
<dbReference type="GO" id="GO:0004175">
    <property type="term" value="F:endopeptidase activity"/>
    <property type="evidence" value="ECO:0007669"/>
    <property type="project" value="UniProtKB-ARBA"/>
</dbReference>
<accession>A0A1G8PAS1</accession>
<sequence>MGEIFGRERRLTEGRWIVAILLLGSLLTFFVDAMFDVGYWGRSFFKVILFLGMPLVLHFSFHEVNVFTVLETKREKGSFRKSLLLGALVYVLLMGLYLVVQQFISLETIEGAISENFMVDRNNFVLVALYISFVNSFLEEFFFRGFGYLKLRRSFGKGSAYVFSSLLFALYHIGMVDGWANPLITGLAILGLFLSGIFFNLLNDKNGNIYNSYMVHMFANFAINTIGLHMFGIIHLPFLG</sequence>
<feature type="transmembrane region" description="Helical" evidence="1">
    <location>
        <begin position="47"/>
        <end position="70"/>
    </location>
</feature>
<feature type="transmembrane region" description="Helical" evidence="1">
    <location>
        <begin position="82"/>
        <end position="104"/>
    </location>
</feature>
<keyword evidence="3" id="KW-0378">Hydrolase</keyword>
<gene>
    <name evidence="3" type="ORF">SAMN05421804_10541</name>
</gene>
<evidence type="ECO:0000313" key="3">
    <source>
        <dbReference type="EMBL" id="SDI89395.1"/>
    </source>
</evidence>
<reference evidence="3 4" key="1">
    <citation type="submission" date="2016-10" db="EMBL/GenBank/DDBJ databases">
        <authorList>
            <person name="de Groot N.N."/>
        </authorList>
    </citation>
    <scope>NUCLEOTIDE SEQUENCE [LARGE SCALE GENOMIC DNA]</scope>
    <source>
        <strain evidence="3 4">CGMCC 1.5058</strain>
    </source>
</reference>
<dbReference type="Proteomes" id="UP000183255">
    <property type="component" value="Unassembled WGS sequence"/>
</dbReference>
<feature type="transmembrane region" description="Helical" evidence="1">
    <location>
        <begin position="155"/>
        <end position="173"/>
    </location>
</feature>
<feature type="transmembrane region" description="Helical" evidence="1">
    <location>
        <begin position="16"/>
        <end position="35"/>
    </location>
</feature>
<feature type="transmembrane region" description="Helical" evidence="1">
    <location>
        <begin position="214"/>
        <end position="238"/>
    </location>
</feature>
<keyword evidence="3" id="KW-0645">Protease</keyword>
<dbReference type="InterPro" id="IPR003675">
    <property type="entry name" value="Rce1/LyrA-like_dom"/>
</dbReference>
<keyword evidence="1" id="KW-1133">Transmembrane helix</keyword>
<dbReference type="GO" id="GO:0006508">
    <property type="term" value="P:proteolysis"/>
    <property type="evidence" value="ECO:0007669"/>
    <property type="project" value="UniProtKB-KW"/>
</dbReference>
<dbReference type="Pfam" id="PF02517">
    <property type="entry name" value="Rce1-like"/>
    <property type="match status" value="1"/>
</dbReference>
<evidence type="ECO:0000259" key="2">
    <source>
        <dbReference type="Pfam" id="PF02517"/>
    </source>
</evidence>